<dbReference type="AlphaFoldDB" id="A0A9Q8SJ23"/>
<keyword evidence="2" id="KW-1185">Reference proteome</keyword>
<name>A0A9Q8SJ23_9PEZI</name>
<proteinExistence type="predicted"/>
<dbReference type="RefSeq" id="XP_049139934.1">
    <property type="nucleotide sequence ID" value="XM_049282791.1"/>
</dbReference>
<evidence type="ECO:0000313" key="1">
    <source>
        <dbReference type="EMBL" id="UQC78297.1"/>
    </source>
</evidence>
<gene>
    <name evidence="1" type="ORF">CLUP02_03774</name>
</gene>
<organism evidence="1 2">
    <name type="scientific">Colletotrichum lupini</name>
    <dbReference type="NCBI Taxonomy" id="145971"/>
    <lineage>
        <taxon>Eukaryota</taxon>
        <taxon>Fungi</taxon>
        <taxon>Dikarya</taxon>
        <taxon>Ascomycota</taxon>
        <taxon>Pezizomycotina</taxon>
        <taxon>Sordariomycetes</taxon>
        <taxon>Hypocreomycetidae</taxon>
        <taxon>Glomerellales</taxon>
        <taxon>Glomerellaceae</taxon>
        <taxon>Colletotrichum</taxon>
        <taxon>Colletotrichum acutatum species complex</taxon>
    </lineage>
</organism>
<dbReference type="GeneID" id="73337801"/>
<dbReference type="Proteomes" id="UP000830671">
    <property type="component" value="Chromosome 2"/>
</dbReference>
<sequence length="75" mass="8429">MLISLSYRHHIIHDTVAQPFPLDLTRDSDLTPRSRGRPMLALLLSDGLPGMTIEVTQKADALRMLTMLESLRTSL</sequence>
<reference evidence="1" key="1">
    <citation type="journal article" date="2021" name="Mol. Plant Microbe Interact.">
        <title>Complete Genome Sequence of the Plant-Pathogenic Fungus Colletotrichum lupini.</title>
        <authorList>
            <person name="Baroncelli R."/>
            <person name="Pensec F."/>
            <person name="Da Lio D."/>
            <person name="Boufleur T."/>
            <person name="Vicente I."/>
            <person name="Sarrocco S."/>
            <person name="Picot A."/>
            <person name="Baraldi E."/>
            <person name="Sukno S."/>
            <person name="Thon M."/>
            <person name="Le Floch G."/>
        </authorList>
    </citation>
    <scope>NUCLEOTIDE SEQUENCE</scope>
    <source>
        <strain evidence="1">IMI 504893</strain>
    </source>
</reference>
<accession>A0A9Q8SJ23</accession>
<protein>
    <submittedName>
        <fullName evidence="1">Uncharacterized protein</fullName>
    </submittedName>
</protein>
<dbReference type="KEGG" id="clup:CLUP02_03774"/>
<evidence type="ECO:0000313" key="2">
    <source>
        <dbReference type="Proteomes" id="UP000830671"/>
    </source>
</evidence>
<dbReference type="EMBL" id="CP019474">
    <property type="protein sequence ID" value="UQC78297.1"/>
    <property type="molecule type" value="Genomic_DNA"/>
</dbReference>